<name>A0ABV8DE30_9BURK</name>
<organism evidence="1 2">
    <name type="scientific">Acidovorax facilis</name>
    <dbReference type="NCBI Taxonomy" id="12917"/>
    <lineage>
        <taxon>Bacteria</taxon>
        <taxon>Pseudomonadati</taxon>
        <taxon>Pseudomonadota</taxon>
        <taxon>Betaproteobacteria</taxon>
        <taxon>Burkholderiales</taxon>
        <taxon>Comamonadaceae</taxon>
        <taxon>Acidovorax</taxon>
    </lineage>
</organism>
<dbReference type="InterPro" id="IPR038743">
    <property type="entry name" value="YjgH-like"/>
</dbReference>
<dbReference type="RefSeq" id="WP_055394635.1">
    <property type="nucleotide sequence ID" value="NZ_JAMXAX010000068.1"/>
</dbReference>
<dbReference type="InterPro" id="IPR035959">
    <property type="entry name" value="RutC-like_sf"/>
</dbReference>
<dbReference type="Proteomes" id="UP001595693">
    <property type="component" value="Unassembled WGS sequence"/>
</dbReference>
<evidence type="ECO:0000313" key="2">
    <source>
        <dbReference type="Proteomes" id="UP001595693"/>
    </source>
</evidence>
<dbReference type="EMBL" id="JBHSAJ010000055">
    <property type="protein sequence ID" value="MFC3936582.1"/>
    <property type="molecule type" value="Genomic_DNA"/>
</dbReference>
<reference evidence="2" key="1">
    <citation type="journal article" date="2019" name="Int. J. Syst. Evol. Microbiol.">
        <title>The Global Catalogue of Microorganisms (GCM) 10K type strain sequencing project: providing services to taxonomists for standard genome sequencing and annotation.</title>
        <authorList>
            <consortium name="The Broad Institute Genomics Platform"/>
            <consortium name="The Broad Institute Genome Sequencing Center for Infectious Disease"/>
            <person name="Wu L."/>
            <person name="Ma J."/>
        </authorList>
    </citation>
    <scope>NUCLEOTIDE SEQUENCE [LARGE SCALE GENOMIC DNA]</scope>
    <source>
        <strain evidence="2">CCUG 2113</strain>
    </source>
</reference>
<evidence type="ECO:0000313" key="1">
    <source>
        <dbReference type="EMBL" id="MFC3936582.1"/>
    </source>
</evidence>
<accession>A0ABV8DE30</accession>
<dbReference type="CDD" id="cd02198">
    <property type="entry name" value="YjgH_like"/>
    <property type="match status" value="1"/>
</dbReference>
<protein>
    <submittedName>
        <fullName evidence="1">RidA family protein</fullName>
    </submittedName>
</protein>
<gene>
    <name evidence="1" type="ORF">ACFOW3_18340</name>
</gene>
<dbReference type="PANTHER" id="PTHR11803:SF44">
    <property type="entry name" value="RUTC FAMILY PROTEIN YJGH"/>
    <property type="match status" value="1"/>
</dbReference>
<proteinExistence type="predicted"/>
<dbReference type="PANTHER" id="PTHR11803">
    <property type="entry name" value="2-IMINOBUTANOATE/2-IMINOPROPANOATE DEAMINASE RIDA"/>
    <property type="match status" value="1"/>
</dbReference>
<dbReference type="Gene3D" id="3.30.1330.40">
    <property type="entry name" value="RutC-like"/>
    <property type="match status" value="1"/>
</dbReference>
<dbReference type="SUPFAM" id="SSF55298">
    <property type="entry name" value="YjgF-like"/>
    <property type="match status" value="1"/>
</dbReference>
<sequence>MASTHTSPRDVVFPPGRQALYEKNRYSPAIRSNGFLFVSGQVGSRPDGSPEPDYQAQVRLAFDNLNAILQAAGCTFGDVIDVTVFMVDPEKHFEAAWEVVGEYWGSAPHPTLTGIGVTWLYGFQFEIKVIAKLPEGAAR</sequence>
<keyword evidence="2" id="KW-1185">Reference proteome</keyword>
<comment type="caution">
    <text evidence="1">The sequence shown here is derived from an EMBL/GenBank/DDBJ whole genome shotgun (WGS) entry which is preliminary data.</text>
</comment>
<dbReference type="Pfam" id="PF01042">
    <property type="entry name" value="Ribonuc_L-PSP"/>
    <property type="match status" value="1"/>
</dbReference>
<dbReference type="InterPro" id="IPR006175">
    <property type="entry name" value="YjgF/YER057c/UK114"/>
</dbReference>